<dbReference type="GO" id="GO:0003677">
    <property type="term" value="F:DNA binding"/>
    <property type="evidence" value="ECO:0007669"/>
    <property type="project" value="UniProtKB-KW"/>
</dbReference>
<accession>A0A4P6EHF0</accession>
<protein>
    <submittedName>
        <fullName evidence="2">DNA-binding protein</fullName>
    </submittedName>
</protein>
<dbReference type="NCBIfam" id="TIGR01764">
    <property type="entry name" value="excise"/>
    <property type="match status" value="1"/>
</dbReference>
<dbReference type="InterPro" id="IPR041657">
    <property type="entry name" value="HTH_17"/>
</dbReference>
<keyword evidence="2" id="KW-0238">DNA-binding</keyword>
<dbReference type="AlphaFoldDB" id="A0A4P6EHF0"/>
<dbReference type="RefSeq" id="WP_129387049.1">
    <property type="nucleotide sequence ID" value="NZ_CP035494.1"/>
</dbReference>
<evidence type="ECO:0000313" key="3">
    <source>
        <dbReference type="Proteomes" id="UP000293995"/>
    </source>
</evidence>
<gene>
    <name evidence="2" type="ORF">ET475_05760</name>
</gene>
<reference evidence="2 3" key="1">
    <citation type="submission" date="2019-01" db="EMBL/GenBank/DDBJ databases">
        <title>Genome sequencing of strain DFW100M-13.</title>
        <authorList>
            <person name="Heo J."/>
            <person name="Kim S.-J."/>
            <person name="Kim J.-S."/>
            <person name="Hong S.-B."/>
            <person name="Kwon S.-W."/>
        </authorList>
    </citation>
    <scope>NUCLEOTIDE SEQUENCE [LARGE SCALE GENOMIC DNA]</scope>
    <source>
        <strain evidence="2 3">DFW100M-13</strain>
    </source>
</reference>
<organism evidence="2 3">
    <name type="scientific">Microbacterium protaetiae</name>
    <dbReference type="NCBI Taxonomy" id="2509458"/>
    <lineage>
        <taxon>Bacteria</taxon>
        <taxon>Bacillati</taxon>
        <taxon>Actinomycetota</taxon>
        <taxon>Actinomycetes</taxon>
        <taxon>Micrococcales</taxon>
        <taxon>Microbacteriaceae</taxon>
        <taxon>Microbacterium</taxon>
    </lineage>
</organism>
<proteinExistence type="predicted"/>
<sequence>MTALERPRRLVDPVVPADSHGIAALSRFIENESAAQVKPRLVGPSNEQIELPDEVFEVLVQVAEQMRAGNAVSVVPYAMALSTQEAAEMLGISRPTLIRLLEQGELPYDQPNRHRRLKLSDVLQYRERTHRATSERLDALTDEAAAAGMYDASSADYVEALRAARKRKRTR</sequence>
<evidence type="ECO:0000313" key="2">
    <source>
        <dbReference type="EMBL" id="QAY59537.1"/>
    </source>
</evidence>
<dbReference type="InterPro" id="IPR009061">
    <property type="entry name" value="DNA-bd_dom_put_sf"/>
</dbReference>
<keyword evidence="3" id="KW-1185">Reference proteome</keyword>
<name>A0A4P6EHF0_9MICO</name>
<dbReference type="EMBL" id="CP035494">
    <property type="protein sequence ID" value="QAY59537.1"/>
    <property type="molecule type" value="Genomic_DNA"/>
</dbReference>
<dbReference type="InterPro" id="IPR010093">
    <property type="entry name" value="SinI_DNA-bd"/>
</dbReference>
<dbReference type="KEGG" id="mprt:ET475_05760"/>
<dbReference type="SUPFAM" id="SSF46955">
    <property type="entry name" value="Putative DNA-binding domain"/>
    <property type="match status" value="1"/>
</dbReference>
<dbReference type="Proteomes" id="UP000293995">
    <property type="component" value="Chromosome"/>
</dbReference>
<evidence type="ECO:0000259" key="1">
    <source>
        <dbReference type="Pfam" id="PF12728"/>
    </source>
</evidence>
<dbReference type="Pfam" id="PF12728">
    <property type="entry name" value="HTH_17"/>
    <property type="match status" value="1"/>
</dbReference>
<feature type="domain" description="Helix-turn-helix" evidence="1">
    <location>
        <begin position="81"/>
        <end position="128"/>
    </location>
</feature>
<dbReference type="OrthoDB" id="26212at2"/>